<dbReference type="RefSeq" id="WP_190917995.1">
    <property type="nucleotide sequence ID" value="NZ_JACXIZ010000019.1"/>
</dbReference>
<evidence type="ECO:0000313" key="5">
    <source>
        <dbReference type="Proteomes" id="UP000621560"/>
    </source>
</evidence>
<proteinExistence type="inferred from homology"/>
<dbReference type="EC" id="1.1.1.133" evidence="2"/>
<dbReference type="Proteomes" id="UP000621560">
    <property type="component" value="Unassembled WGS sequence"/>
</dbReference>
<keyword evidence="5" id="KW-1185">Reference proteome</keyword>
<comment type="pathway">
    <text evidence="2">Carbohydrate biosynthesis; dTDP-L-rhamnose biosynthesis.</text>
</comment>
<dbReference type="SUPFAM" id="SSF51735">
    <property type="entry name" value="NAD(P)-binding Rossmann-fold domains"/>
    <property type="match status" value="1"/>
</dbReference>
<dbReference type="PANTHER" id="PTHR10491:SF4">
    <property type="entry name" value="METHIONINE ADENOSYLTRANSFERASE 2 SUBUNIT BETA"/>
    <property type="match status" value="1"/>
</dbReference>
<reference evidence="4" key="1">
    <citation type="submission" date="2020-09" db="EMBL/GenBank/DDBJ databases">
        <title>A novel bacterium of genus Paenibacillus, isolated from South China Sea.</title>
        <authorList>
            <person name="Huang H."/>
            <person name="Mo K."/>
            <person name="Hu Y."/>
        </authorList>
    </citation>
    <scope>NUCLEOTIDE SEQUENCE</scope>
    <source>
        <strain evidence="4">IB182496</strain>
    </source>
</reference>
<dbReference type="Gene3D" id="3.40.50.720">
    <property type="entry name" value="NAD(P)-binding Rossmann-like Domain"/>
    <property type="match status" value="1"/>
</dbReference>
<comment type="caution">
    <text evidence="4">The sequence shown here is derived from an EMBL/GenBank/DDBJ whole genome shotgun (WGS) entry which is preliminary data.</text>
</comment>
<dbReference type="CDD" id="cd05254">
    <property type="entry name" value="dTDP_HR_like_SDR_e"/>
    <property type="match status" value="1"/>
</dbReference>
<keyword evidence="2" id="KW-0521">NADP</keyword>
<comment type="function">
    <text evidence="2">Catalyzes the reduction of dTDP-6-deoxy-L-lyxo-4-hexulose to yield dTDP-L-rhamnose.</text>
</comment>
<dbReference type="GO" id="GO:0008831">
    <property type="term" value="F:dTDP-4-dehydrorhamnose reductase activity"/>
    <property type="evidence" value="ECO:0007669"/>
    <property type="project" value="UniProtKB-EC"/>
</dbReference>
<dbReference type="InterPro" id="IPR005913">
    <property type="entry name" value="dTDP_dehydrorham_reduct"/>
</dbReference>
<comment type="similarity">
    <text evidence="1 2">Belongs to the dTDP-4-dehydrorhamnose reductase family.</text>
</comment>
<dbReference type="PANTHER" id="PTHR10491">
    <property type="entry name" value="DTDP-4-DEHYDRORHAMNOSE REDUCTASE"/>
    <property type="match status" value="1"/>
</dbReference>
<dbReference type="EMBL" id="JACXIZ010000019">
    <property type="protein sequence ID" value="MBD2845917.1"/>
    <property type="molecule type" value="Genomic_DNA"/>
</dbReference>
<dbReference type="FunFam" id="3.40.50.720:FF:000159">
    <property type="entry name" value="dTDP-4-dehydrorhamnose reductase"/>
    <property type="match status" value="1"/>
</dbReference>
<evidence type="ECO:0000259" key="3">
    <source>
        <dbReference type="Pfam" id="PF04321"/>
    </source>
</evidence>
<evidence type="ECO:0000313" key="4">
    <source>
        <dbReference type="EMBL" id="MBD2845917.1"/>
    </source>
</evidence>
<accession>A0A927BTB7</accession>
<evidence type="ECO:0000256" key="2">
    <source>
        <dbReference type="RuleBase" id="RU364082"/>
    </source>
</evidence>
<dbReference type="InterPro" id="IPR029903">
    <property type="entry name" value="RmlD-like-bd"/>
</dbReference>
<name>A0A927BTB7_9BACL</name>
<dbReference type="Pfam" id="PF04321">
    <property type="entry name" value="RmlD_sub_bind"/>
    <property type="match status" value="1"/>
</dbReference>
<organism evidence="4 5">
    <name type="scientific">Paenibacillus sabuli</name>
    <dbReference type="NCBI Taxonomy" id="2772509"/>
    <lineage>
        <taxon>Bacteria</taxon>
        <taxon>Bacillati</taxon>
        <taxon>Bacillota</taxon>
        <taxon>Bacilli</taxon>
        <taxon>Bacillales</taxon>
        <taxon>Paenibacillaceae</taxon>
        <taxon>Paenibacillus</taxon>
    </lineage>
</organism>
<gene>
    <name evidence="4" type="primary">rfbD</name>
    <name evidence="4" type="ORF">IDH44_12000</name>
</gene>
<dbReference type="GO" id="GO:0005829">
    <property type="term" value="C:cytosol"/>
    <property type="evidence" value="ECO:0007669"/>
    <property type="project" value="TreeGrafter"/>
</dbReference>
<keyword evidence="2 4" id="KW-0560">Oxidoreductase</keyword>
<protein>
    <recommendedName>
        <fullName evidence="2">dTDP-4-dehydrorhamnose reductase</fullName>
        <ecNumber evidence="2">1.1.1.133</ecNumber>
    </recommendedName>
</protein>
<dbReference type="AlphaFoldDB" id="A0A927BTB7"/>
<evidence type="ECO:0000256" key="1">
    <source>
        <dbReference type="ARBA" id="ARBA00010944"/>
    </source>
</evidence>
<dbReference type="Gene3D" id="3.90.25.10">
    <property type="entry name" value="UDP-galactose 4-epimerase, domain 1"/>
    <property type="match status" value="1"/>
</dbReference>
<dbReference type="GO" id="GO:0019305">
    <property type="term" value="P:dTDP-rhamnose biosynthetic process"/>
    <property type="evidence" value="ECO:0007669"/>
    <property type="project" value="TreeGrafter"/>
</dbReference>
<feature type="domain" description="RmlD-like substrate binding" evidence="3">
    <location>
        <begin position="1"/>
        <end position="278"/>
    </location>
</feature>
<dbReference type="NCBIfam" id="TIGR01214">
    <property type="entry name" value="rmlD"/>
    <property type="match status" value="1"/>
</dbReference>
<dbReference type="InterPro" id="IPR036291">
    <property type="entry name" value="NAD(P)-bd_dom_sf"/>
</dbReference>
<sequence length="292" mass="31596">MSVLVTGAGGQLGRELALLPEQPGIEVVALTRAELDVTELEACRRVLAHHRPDAVLHCAAYTAVDRAEAEPEAAWRVNAAGTRHLALAAREHGAKLCYVSTDYVFDGSGSVPYDEYAGTNPQTVYGRTKLAGERLALTLHPRCFVVRTSWVYGRHGANFVNTMLQLAQTKDEVQVVRDQIGCPTYTRDLAVFLLELVQTEQYGIYHASNAGSCSWHEFAAAIFELSGSRTRALPCTTAEFPRPAPRPSYSVLGDLALRGSGLTPLRPWREALAAYLGELGEPGSSDEGAPSS</sequence>